<accession>A0AAU8T9K3</accession>
<dbReference type="KEGG" id="bfn:OI25_7596"/>
<name>A0AAU8T9K3_9BURK</name>
<sequence>MAVRTDIRTQVLNQDNITAKLRRTRWTELEGLRGTPESIRRAEGERLCVVETEGDK</sequence>
<gene>
    <name evidence="1" type="ORF">OI25_7596</name>
</gene>
<proteinExistence type="predicted"/>
<dbReference type="AlphaFoldDB" id="A0AAU8T9K3"/>
<reference evidence="1 2" key="1">
    <citation type="journal article" date="2015" name="Genome Announc.">
        <title>Complete genome sequences for 59 burkholderia isolates, both pathogenic and near neighbor.</title>
        <authorList>
            <person name="Johnson S.L."/>
            <person name="Bishop-Lilly K.A."/>
            <person name="Ladner J.T."/>
            <person name="Daligault H.E."/>
            <person name="Davenport K.W."/>
            <person name="Jaissle J."/>
            <person name="Frey K.G."/>
            <person name="Koroleva G.I."/>
            <person name="Bruce D.C."/>
            <person name="Coyne S.R."/>
            <person name="Broomall S.M."/>
            <person name="Li P.E."/>
            <person name="Teshima H."/>
            <person name="Gibbons H.S."/>
            <person name="Palacios G.F."/>
            <person name="Rosenzweig C.N."/>
            <person name="Redden C.L."/>
            <person name="Xu Y."/>
            <person name="Minogue T.D."/>
            <person name="Chain P.S."/>
        </authorList>
    </citation>
    <scope>NUCLEOTIDE SEQUENCE [LARGE SCALE GENOMIC DNA]</scope>
    <source>
        <strain evidence="1 2">ATCC BAA-463</strain>
    </source>
</reference>
<dbReference type="EMBL" id="CP010025">
    <property type="protein sequence ID" value="AJZ56905.1"/>
    <property type="molecule type" value="Genomic_DNA"/>
</dbReference>
<protein>
    <submittedName>
        <fullName evidence="1">Uncharacterized protein</fullName>
    </submittedName>
</protein>
<organism evidence="1 2">
    <name type="scientific">Paraburkholderia fungorum</name>
    <dbReference type="NCBI Taxonomy" id="134537"/>
    <lineage>
        <taxon>Bacteria</taxon>
        <taxon>Pseudomonadati</taxon>
        <taxon>Pseudomonadota</taxon>
        <taxon>Betaproteobacteria</taxon>
        <taxon>Burkholderiales</taxon>
        <taxon>Burkholderiaceae</taxon>
        <taxon>Paraburkholderia</taxon>
    </lineage>
</organism>
<evidence type="ECO:0000313" key="2">
    <source>
        <dbReference type="Proteomes" id="UP000032614"/>
    </source>
</evidence>
<dbReference type="Proteomes" id="UP000032614">
    <property type="component" value="Chromosome 3"/>
</dbReference>
<evidence type="ECO:0000313" key="1">
    <source>
        <dbReference type="EMBL" id="AJZ56905.1"/>
    </source>
</evidence>